<gene>
    <name evidence="1" type="ORF">AQPW35_38800</name>
</gene>
<dbReference type="EMBL" id="BJCL01000011">
    <property type="protein sequence ID" value="GCL64799.1"/>
    <property type="molecule type" value="Genomic_DNA"/>
</dbReference>
<dbReference type="RefSeq" id="WP_137734521.1">
    <property type="nucleotide sequence ID" value="NZ_BJCL01000011.1"/>
</dbReference>
<accession>A0A480ASY3</accession>
<proteinExistence type="predicted"/>
<dbReference type="OrthoDB" id="653560at2"/>
<evidence type="ECO:0008006" key="3">
    <source>
        <dbReference type="Google" id="ProtNLM"/>
    </source>
</evidence>
<evidence type="ECO:0000313" key="1">
    <source>
        <dbReference type="EMBL" id="GCL64799.1"/>
    </source>
</evidence>
<dbReference type="SUPFAM" id="SSF47090">
    <property type="entry name" value="PGBD-like"/>
    <property type="match status" value="1"/>
</dbReference>
<dbReference type="InterPro" id="IPR036365">
    <property type="entry name" value="PGBD-like_sf"/>
</dbReference>
<name>A0A480ASY3_9BURK</name>
<dbReference type="AlphaFoldDB" id="A0A480ASY3"/>
<evidence type="ECO:0000313" key="2">
    <source>
        <dbReference type="Proteomes" id="UP000301751"/>
    </source>
</evidence>
<comment type="caution">
    <text evidence="1">The sequence shown here is derived from an EMBL/GenBank/DDBJ whole genome shotgun (WGS) entry which is preliminary data.</text>
</comment>
<reference evidence="2" key="1">
    <citation type="submission" date="2019-03" db="EMBL/GenBank/DDBJ databases">
        <title>Aquabacterium pictum sp.nov., the first bacteriochlorophyll a-containing freshwater bacterium in the genus Aquabacterium of the class Betaproteobacteria.</title>
        <authorList>
            <person name="Hirose S."/>
            <person name="Tank M."/>
            <person name="Hara E."/>
            <person name="Tamaki H."/>
            <person name="Takaichi S."/>
            <person name="Haruta S."/>
            <person name="Hanada S."/>
        </authorList>
    </citation>
    <scope>NUCLEOTIDE SEQUENCE [LARGE SCALE GENOMIC DNA]</scope>
    <source>
        <strain evidence="2">W35</strain>
    </source>
</reference>
<protein>
    <recommendedName>
        <fullName evidence="3">Peptidoglycan-binding protein</fullName>
    </recommendedName>
</protein>
<sequence length="303" mass="32393">MTLDKIAQGSAGPVAFATLGGDTALATEVQQRLTEAGLLEPPADGQFGPISLWALGEFMARIGTPAKSQLDKESARALLAPSVKTLFPLVLPPTLAGRLAAAVLAKGWWFCRHPGCVNIVYVEGMNPDGTANEDKPNIFNDLRTVLQVDADGAVQLVGSWQGTTEPGTYYSKIKVLDPNGAARIAFGQYKAWEVGMHPRNGANPHEALVQVGPITVHRDLNQDFERTGDKTFTGLFGVNQHWGFDLPESDIGNASAGCLVGRTKVGHREFMKAVKSDVRYIARPGFRFTTAVLAAADVPDSPA</sequence>
<dbReference type="Proteomes" id="UP000301751">
    <property type="component" value="Unassembled WGS sequence"/>
</dbReference>
<keyword evidence="2" id="KW-1185">Reference proteome</keyword>
<organism evidence="1 2">
    <name type="scientific">Pseudaquabacterium pictum</name>
    <dbReference type="NCBI Taxonomy" id="2315236"/>
    <lineage>
        <taxon>Bacteria</taxon>
        <taxon>Pseudomonadati</taxon>
        <taxon>Pseudomonadota</taxon>
        <taxon>Betaproteobacteria</taxon>
        <taxon>Burkholderiales</taxon>
        <taxon>Sphaerotilaceae</taxon>
        <taxon>Pseudaquabacterium</taxon>
    </lineage>
</organism>